<accession>N0B268</accession>
<dbReference type="KEGG" id="hdt:HYPDE_26713"/>
<dbReference type="InterPro" id="IPR021301">
    <property type="entry name" value="DUF2779"/>
</dbReference>
<organism evidence="2 3">
    <name type="scientific">Hyphomicrobium denitrificans 1NES1</name>
    <dbReference type="NCBI Taxonomy" id="670307"/>
    <lineage>
        <taxon>Bacteria</taxon>
        <taxon>Pseudomonadati</taxon>
        <taxon>Pseudomonadota</taxon>
        <taxon>Alphaproteobacteria</taxon>
        <taxon>Hyphomicrobiales</taxon>
        <taxon>Hyphomicrobiaceae</taxon>
        <taxon>Hyphomicrobium</taxon>
    </lineage>
</organism>
<gene>
    <name evidence="2" type="ORF">HYPDE_26713</name>
</gene>
<dbReference type="RefSeq" id="WP_015597060.1">
    <property type="nucleotide sequence ID" value="NC_021172.1"/>
</dbReference>
<dbReference type="Pfam" id="PF11074">
    <property type="entry name" value="DUF2779"/>
    <property type="match status" value="1"/>
</dbReference>
<protein>
    <recommendedName>
        <fullName evidence="1">DUF2779 domain-containing protein</fullName>
    </recommendedName>
</protein>
<evidence type="ECO:0000313" key="2">
    <source>
        <dbReference type="EMBL" id="AGK57023.1"/>
    </source>
</evidence>
<dbReference type="OrthoDB" id="9783873at2"/>
<evidence type="ECO:0000259" key="1">
    <source>
        <dbReference type="Pfam" id="PF11074"/>
    </source>
</evidence>
<name>N0B268_9HYPH</name>
<reference evidence="2 3" key="1">
    <citation type="journal article" date="2013" name="Genome Announc.">
        <title>Genome sequences for three denitrifying bacterial strains isolated from a uranium- and nitrate-contaminated subsurface environment.</title>
        <authorList>
            <person name="Venkatramanan R."/>
            <person name="Prakash O."/>
            <person name="Woyke T."/>
            <person name="Chain P."/>
            <person name="Goodwin L.A."/>
            <person name="Watson D."/>
            <person name="Brooks S."/>
            <person name="Kostka J.E."/>
            <person name="Green S.J."/>
        </authorList>
    </citation>
    <scope>NUCLEOTIDE SEQUENCE [LARGE SCALE GENOMIC DNA]</scope>
    <source>
        <strain evidence="2 3">1NES1</strain>
    </source>
</reference>
<dbReference type="Proteomes" id="UP000005952">
    <property type="component" value="Chromosome"/>
</dbReference>
<sequence length="508" mass="57520">MPLISKTTFLEFQLCPRDTWLKLHKPELVEQFTPTAFELHLMEEGNAIEHVGRGLWPDGVLVTETGDEACRRTAELMAARTPAIFQATFVVDGFIAKCDVLAFNVAAESWDLYEIKGTNDKKEEGEDRDHISDLAFQKNVLERAGVKLGRLFIVHLDREYVRDGELDLEALFVKDDSTEQVAAIAQEIGEEMMVARGVLAREREPSITCDCHFKGRSRHCRTFAYSHPEIPEYSVHDLVRIGTSKKKLAYFMDHRIYTLDEVPDGFELGDAQQNQVLAHKRRAPIIDEQGIAAALERYRYPLYFFDYETYAPGIPTFAGFSPYQRIPFQFSLHILRRPGDALEHLEFLQPDLADPTEGVAKLLSEHIDPNGSVVVWYAPFERDVNAEIGKRAPAYRMALERLNGQIVDLREIFVDQHLVHPEFRGSTSIKAVLPVLVPELSYKDLAIQEGGTASKEWWRMVAAETPPAERQAIAAALKTYCARDTYAMVAIWQKLHELAATGASRQSA</sequence>
<keyword evidence="3" id="KW-1185">Reference proteome</keyword>
<feature type="domain" description="DUF2779" evidence="1">
    <location>
        <begin position="303"/>
        <end position="428"/>
    </location>
</feature>
<evidence type="ECO:0000313" key="3">
    <source>
        <dbReference type="Proteomes" id="UP000005952"/>
    </source>
</evidence>
<dbReference type="EMBL" id="CP005587">
    <property type="protein sequence ID" value="AGK57023.1"/>
    <property type="molecule type" value="Genomic_DNA"/>
</dbReference>
<proteinExistence type="predicted"/>
<dbReference type="HOGENOM" id="CLU_039162_0_0_5"/>
<dbReference type="eggNOG" id="COG1075">
    <property type="taxonomic scope" value="Bacteria"/>
</dbReference>
<dbReference type="AlphaFoldDB" id="N0B268"/>